<comment type="caution">
    <text evidence="1">The sequence shown here is derived from an EMBL/GenBank/DDBJ whole genome shotgun (WGS) entry which is preliminary data.</text>
</comment>
<accession>X0VCN6</accession>
<protein>
    <submittedName>
        <fullName evidence="1">Uncharacterized protein</fullName>
    </submittedName>
</protein>
<name>X0VCN6_9ZZZZ</name>
<evidence type="ECO:0000313" key="1">
    <source>
        <dbReference type="EMBL" id="GAG10258.1"/>
    </source>
</evidence>
<reference evidence="1" key="1">
    <citation type="journal article" date="2014" name="Front. Microbiol.">
        <title>High frequency of phylogenetically diverse reductive dehalogenase-homologous genes in deep subseafloor sedimentary metagenomes.</title>
        <authorList>
            <person name="Kawai M."/>
            <person name="Futagami T."/>
            <person name="Toyoda A."/>
            <person name="Takaki Y."/>
            <person name="Nishi S."/>
            <person name="Hori S."/>
            <person name="Arai W."/>
            <person name="Tsubouchi T."/>
            <person name="Morono Y."/>
            <person name="Uchiyama I."/>
            <person name="Ito T."/>
            <person name="Fujiyama A."/>
            <person name="Inagaki F."/>
            <person name="Takami H."/>
        </authorList>
    </citation>
    <scope>NUCLEOTIDE SEQUENCE</scope>
    <source>
        <strain evidence="1">Expedition CK06-06</strain>
    </source>
</reference>
<organism evidence="1">
    <name type="scientific">marine sediment metagenome</name>
    <dbReference type="NCBI Taxonomy" id="412755"/>
    <lineage>
        <taxon>unclassified sequences</taxon>
        <taxon>metagenomes</taxon>
        <taxon>ecological metagenomes</taxon>
    </lineage>
</organism>
<sequence length="146" mass="16419">MEIVLQGHSTYQMPDWKGAVEVNPLKLFQVKRIAGSKNNLSLFRKFLKIFKSPQSPLVLPEDLIADDLDVGDFTQILVGISAVSKGRQVRKTYTCPNKKCEAPNPRVLDVIKTFIPIKPELEGGKKELTIKIKDKDIKVDCKNISI</sequence>
<gene>
    <name evidence="1" type="ORF">S01H1_35251</name>
</gene>
<proteinExistence type="predicted"/>
<dbReference type="AlphaFoldDB" id="X0VCN6"/>
<feature type="non-terminal residue" evidence="1">
    <location>
        <position position="146"/>
    </location>
</feature>
<dbReference type="EMBL" id="BARS01022017">
    <property type="protein sequence ID" value="GAG10258.1"/>
    <property type="molecule type" value="Genomic_DNA"/>
</dbReference>